<dbReference type="InterPro" id="IPR003598">
    <property type="entry name" value="Ig_sub2"/>
</dbReference>
<comment type="subcellular location">
    <subcellularLocation>
        <location evidence="1">Cell membrane</location>
    </subcellularLocation>
</comment>
<keyword evidence="3" id="KW-0677">Repeat</keyword>
<dbReference type="GO" id="GO:0098609">
    <property type="term" value="P:cell-cell adhesion"/>
    <property type="evidence" value="ECO:0007669"/>
    <property type="project" value="TreeGrafter"/>
</dbReference>
<feature type="domain" description="Ig-like" evidence="9">
    <location>
        <begin position="117"/>
        <end position="199"/>
    </location>
</feature>
<evidence type="ECO:0000256" key="7">
    <source>
        <dbReference type="ARBA" id="ARBA00023319"/>
    </source>
</evidence>
<dbReference type="InterPro" id="IPR007110">
    <property type="entry name" value="Ig-like_dom"/>
</dbReference>
<dbReference type="FunFam" id="2.60.40.10:FF:000005">
    <property type="entry name" value="Neuronal cell adhesion molecule"/>
    <property type="match status" value="1"/>
</dbReference>
<evidence type="ECO:0000256" key="3">
    <source>
        <dbReference type="ARBA" id="ARBA00022737"/>
    </source>
</evidence>
<evidence type="ECO:0000256" key="1">
    <source>
        <dbReference type="ARBA" id="ARBA00004236"/>
    </source>
</evidence>
<evidence type="ECO:0000256" key="6">
    <source>
        <dbReference type="ARBA" id="ARBA00023180"/>
    </source>
</evidence>
<dbReference type="InterPro" id="IPR036179">
    <property type="entry name" value="Ig-like_dom_sf"/>
</dbReference>
<keyword evidence="4" id="KW-0472">Membrane</keyword>
<keyword evidence="6" id="KW-0325">Glycoprotein</keyword>
<accession>A0AA36CR18</accession>
<dbReference type="GO" id="GO:0007411">
    <property type="term" value="P:axon guidance"/>
    <property type="evidence" value="ECO:0007669"/>
    <property type="project" value="TreeGrafter"/>
</dbReference>
<dbReference type="PANTHER" id="PTHR44170">
    <property type="entry name" value="PROTEIN SIDEKICK"/>
    <property type="match status" value="1"/>
</dbReference>
<reference evidence="10" key="1">
    <citation type="submission" date="2023-06" db="EMBL/GenBank/DDBJ databases">
        <authorList>
            <person name="Delattre M."/>
        </authorList>
    </citation>
    <scope>NUCLEOTIDE SEQUENCE</scope>
    <source>
        <strain evidence="10">AF72</strain>
    </source>
</reference>
<keyword evidence="5" id="KW-1015">Disulfide bond</keyword>
<proteinExistence type="predicted"/>
<dbReference type="Proteomes" id="UP001177023">
    <property type="component" value="Unassembled WGS sequence"/>
</dbReference>
<feature type="domain" description="Ig-like" evidence="9">
    <location>
        <begin position="31"/>
        <end position="114"/>
    </location>
</feature>
<dbReference type="EMBL" id="CATQJA010002622">
    <property type="protein sequence ID" value="CAJ0573717.1"/>
    <property type="molecule type" value="Genomic_DNA"/>
</dbReference>
<keyword evidence="2" id="KW-1003">Cell membrane</keyword>
<dbReference type="InterPro" id="IPR013783">
    <property type="entry name" value="Ig-like_fold"/>
</dbReference>
<dbReference type="SMART" id="SM00408">
    <property type="entry name" value="IGc2"/>
    <property type="match status" value="3"/>
</dbReference>
<feature type="region of interest" description="Disordered" evidence="8">
    <location>
        <begin position="1"/>
        <end position="32"/>
    </location>
</feature>
<dbReference type="InterPro" id="IPR013151">
    <property type="entry name" value="Immunoglobulin_dom"/>
</dbReference>
<evidence type="ECO:0000256" key="2">
    <source>
        <dbReference type="ARBA" id="ARBA00022475"/>
    </source>
</evidence>
<sequence length="337" mass="36799">MVHSSGFEYHLRSSRHRQGKPSPPRLEAGHPQYFPDRPATGDTVYLECFAYGNPVPTYRWTRVDGKPLPDRATAMNFDRVLKIENVQPGDQTRYKCTAANVKGVVAGEVTLLLSGAPTVLLPLADRLVSIGSEWSLECTLPTSDFSSQVEWFRNARPLVPLLMPAKDRKRFVVDHNVLNVLNTTPNDTGVYECIVGNESLPCVYRASPMGTAFWSDGGGNELPGKGRVRDQNGLLVIEDVVSDDAGLFFCVARNHHGKSHAAVTLIVNEKQEIRARNGSTVEGPGKGVSCEVEYGEEALRKPAFCRSIFGEPDGISIAKASPAAPLKVSLLPIVFNV</sequence>
<evidence type="ECO:0000256" key="8">
    <source>
        <dbReference type="SAM" id="MobiDB-lite"/>
    </source>
</evidence>
<dbReference type="GO" id="GO:0005886">
    <property type="term" value="C:plasma membrane"/>
    <property type="evidence" value="ECO:0007669"/>
    <property type="project" value="UniProtKB-SubCell"/>
</dbReference>
<evidence type="ECO:0000256" key="4">
    <source>
        <dbReference type="ARBA" id="ARBA00023136"/>
    </source>
</evidence>
<name>A0AA36CR18_9BILA</name>
<dbReference type="Pfam" id="PF13927">
    <property type="entry name" value="Ig_3"/>
    <property type="match status" value="2"/>
</dbReference>
<evidence type="ECO:0000313" key="10">
    <source>
        <dbReference type="EMBL" id="CAJ0573717.1"/>
    </source>
</evidence>
<gene>
    <name evidence="10" type="ORF">MSPICULIGERA_LOCUS12067</name>
</gene>
<feature type="domain" description="Ig-like" evidence="9">
    <location>
        <begin position="200"/>
        <end position="264"/>
    </location>
</feature>
<dbReference type="Gene3D" id="2.60.40.10">
    <property type="entry name" value="Immunoglobulins"/>
    <property type="match status" value="3"/>
</dbReference>
<dbReference type="Pfam" id="PF00047">
    <property type="entry name" value="ig"/>
    <property type="match status" value="1"/>
</dbReference>
<evidence type="ECO:0000313" key="11">
    <source>
        <dbReference type="Proteomes" id="UP001177023"/>
    </source>
</evidence>
<dbReference type="CDD" id="cd00096">
    <property type="entry name" value="Ig"/>
    <property type="match status" value="1"/>
</dbReference>
<protein>
    <recommendedName>
        <fullName evidence="9">Ig-like domain-containing protein</fullName>
    </recommendedName>
</protein>
<dbReference type="PANTHER" id="PTHR44170:SF6">
    <property type="entry name" value="CONTACTIN"/>
    <property type="match status" value="1"/>
</dbReference>
<dbReference type="GO" id="GO:0030424">
    <property type="term" value="C:axon"/>
    <property type="evidence" value="ECO:0007669"/>
    <property type="project" value="TreeGrafter"/>
</dbReference>
<evidence type="ECO:0000259" key="9">
    <source>
        <dbReference type="PROSITE" id="PS50835"/>
    </source>
</evidence>
<dbReference type="SMART" id="SM00409">
    <property type="entry name" value="IG"/>
    <property type="match status" value="2"/>
</dbReference>
<dbReference type="PROSITE" id="PS50835">
    <property type="entry name" value="IG_LIKE"/>
    <property type="match status" value="3"/>
</dbReference>
<dbReference type="SUPFAM" id="SSF48726">
    <property type="entry name" value="Immunoglobulin"/>
    <property type="match status" value="3"/>
</dbReference>
<organism evidence="10 11">
    <name type="scientific">Mesorhabditis spiculigera</name>
    <dbReference type="NCBI Taxonomy" id="96644"/>
    <lineage>
        <taxon>Eukaryota</taxon>
        <taxon>Metazoa</taxon>
        <taxon>Ecdysozoa</taxon>
        <taxon>Nematoda</taxon>
        <taxon>Chromadorea</taxon>
        <taxon>Rhabditida</taxon>
        <taxon>Rhabditina</taxon>
        <taxon>Rhabditomorpha</taxon>
        <taxon>Rhabditoidea</taxon>
        <taxon>Rhabditidae</taxon>
        <taxon>Mesorhabditinae</taxon>
        <taxon>Mesorhabditis</taxon>
    </lineage>
</organism>
<dbReference type="AlphaFoldDB" id="A0AA36CR18"/>
<keyword evidence="11" id="KW-1185">Reference proteome</keyword>
<evidence type="ECO:0000256" key="5">
    <source>
        <dbReference type="ARBA" id="ARBA00023157"/>
    </source>
</evidence>
<dbReference type="InterPro" id="IPR003599">
    <property type="entry name" value="Ig_sub"/>
</dbReference>
<comment type="caution">
    <text evidence="10">The sequence shown here is derived from an EMBL/GenBank/DDBJ whole genome shotgun (WGS) entry which is preliminary data.</text>
</comment>
<keyword evidence="7" id="KW-0393">Immunoglobulin domain</keyword>
<feature type="non-terminal residue" evidence="10">
    <location>
        <position position="1"/>
    </location>
</feature>